<name>A0A5S3Z9Q9_9GAMM</name>
<organism evidence="2 3">
    <name type="scientific">Pseudoalteromonas ruthenica</name>
    <dbReference type="NCBI Taxonomy" id="151081"/>
    <lineage>
        <taxon>Bacteria</taxon>
        <taxon>Pseudomonadati</taxon>
        <taxon>Pseudomonadota</taxon>
        <taxon>Gammaproteobacteria</taxon>
        <taxon>Alteromonadales</taxon>
        <taxon>Pseudoalteromonadaceae</taxon>
        <taxon>Pseudoalteromonas</taxon>
    </lineage>
</organism>
<gene>
    <name evidence="2" type="ORF">CWC05_01805</name>
</gene>
<evidence type="ECO:0000313" key="3">
    <source>
        <dbReference type="Proteomes" id="UP000305874"/>
    </source>
</evidence>
<protein>
    <submittedName>
        <fullName evidence="2">DUF2589 domain-containing protein</fullName>
    </submittedName>
</protein>
<feature type="region of interest" description="Disordered" evidence="1">
    <location>
        <begin position="184"/>
        <end position="216"/>
    </location>
</feature>
<dbReference type="OrthoDB" id="1043330at2"/>
<dbReference type="EMBL" id="PNCG01000002">
    <property type="protein sequence ID" value="TMP88741.1"/>
    <property type="molecule type" value="Genomic_DNA"/>
</dbReference>
<comment type="caution">
    <text evidence="2">The sequence shown here is derived from an EMBL/GenBank/DDBJ whole genome shotgun (WGS) entry which is preliminary data.</text>
</comment>
<reference evidence="2 3" key="1">
    <citation type="submission" date="2017-12" db="EMBL/GenBank/DDBJ databases">
        <authorList>
            <person name="Paulsen S."/>
            <person name="Gram L.K."/>
        </authorList>
    </citation>
    <scope>NUCLEOTIDE SEQUENCE [LARGE SCALE GENOMIC DNA]</scope>
    <source>
        <strain evidence="2 3">S2897</strain>
    </source>
</reference>
<dbReference type="AlphaFoldDB" id="A0A5S3Z9Q9"/>
<accession>A0A5S3Z9Q9</accession>
<sequence>MDTGLVGSVINALPLDRMIGGPLHAMITAQVQASRAYAEFLMTVCIKDGKAVNVEFEYDETQVDTEGNFKGTIRKTMRVPLLAAITHPNICVEEGSIDFELEVTQSEESHSETSGEGGFEAKMGWGPFSVKVHGKVSHKSEQTRKTDTRAKYSIHTAVKRQGPPEALMRVIDFLTDAATKPVVIGEGKPSATDALPADTKAEIAPPSDKNGKKDGG</sequence>
<evidence type="ECO:0000256" key="1">
    <source>
        <dbReference type="SAM" id="MobiDB-lite"/>
    </source>
</evidence>
<dbReference type="InterPro" id="IPR024510">
    <property type="entry name" value="DUF2589"/>
</dbReference>
<evidence type="ECO:0000313" key="2">
    <source>
        <dbReference type="EMBL" id="TMP88741.1"/>
    </source>
</evidence>
<proteinExistence type="predicted"/>
<dbReference type="Pfam" id="PF11655">
    <property type="entry name" value="DUF2589"/>
    <property type="match status" value="1"/>
</dbReference>
<dbReference type="Proteomes" id="UP000305874">
    <property type="component" value="Unassembled WGS sequence"/>
</dbReference>
<reference evidence="3" key="2">
    <citation type="submission" date="2019-06" db="EMBL/GenBank/DDBJ databases">
        <title>Co-occurence of chitin degradation, pigmentation and bioactivity in marine Pseudoalteromonas.</title>
        <authorList>
            <person name="Sonnenschein E.C."/>
            <person name="Bech P.K."/>
        </authorList>
    </citation>
    <scope>NUCLEOTIDE SEQUENCE [LARGE SCALE GENOMIC DNA]</scope>
    <source>
        <strain evidence="3">S2897</strain>
    </source>
</reference>